<evidence type="ECO:0008006" key="5">
    <source>
        <dbReference type="Google" id="ProtNLM"/>
    </source>
</evidence>
<feature type="domain" description="Transglycosylase SLT" evidence="2">
    <location>
        <begin position="1"/>
        <end position="37"/>
    </location>
</feature>
<gene>
    <name evidence="3" type="ORF">G5575_02805</name>
</gene>
<dbReference type="Proteomes" id="UP000474802">
    <property type="component" value="Unassembled WGS sequence"/>
</dbReference>
<keyword evidence="4" id="KW-1185">Reference proteome</keyword>
<dbReference type="Gene3D" id="1.10.530.10">
    <property type="match status" value="1"/>
</dbReference>
<evidence type="ECO:0000259" key="2">
    <source>
        <dbReference type="Pfam" id="PF13406"/>
    </source>
</evidence>
<protein>
    <recommendedName>
        <fullName evidence="5">Peptidoglycan binding-like domain-containing protein</fullName>
    </recommendedName>
</protein>
<dbReference type="GO" id="GO:0008933">
    <property type="term" value="F:peptidoglycan lytic transglycosylase activity"/>
    <property type="evidence" value="ECO:0007669"/>
    <property type="project" value="TreeGrafter"/>
</dbReference>
<dbReference type="InterPro" id="IPR036366">
    <property type="entry name" value="PGBDSf"/>
</dbReference>
<name>A0A6M1SMJ0_9HYPH</name>
<evidence type="ECO:0000313" key="3">
    <source>
        <dbReference type="EMBL" id="NGP16762.1"/>
    </source>
</evidence>
<dbReference type="SUPFAM" id="SSF47090">
    <property type="entry name" value="PGBD-like"/>
    <property type="match status" value="1"/>
</dbReference>
<accession>A0A6M1SMJ0</accession>
<dbReference type="InterPro" id="IPR031304">
    <property type="entry name" value="SLT_2"/>
</dbReference>
<dbReference type="AlphaFoldDB" id="A0A6M1SMJ0"/>
<dbReference type="SUPFAM" id="SSF53955">
    <property type="entry name" value="Lysozyme-like"/>
    <property type="match status" value="1"/>
</dbReference>
<dbReference type="PANTHER" id="PTHR30163">
    <property type="entry name" value="MEMBRANE-BOUND LYTIC MUREIN TRANSGLYCOSYLASE B"/>
    <property type="match status" value="1"/>
</dbReference>
<dbReference type="InterPro" id="IPR002477">
    <property type="entry name" value="Peptidoglycan-bd-like"/>
</dbReference>
<feature type="domain" description="Peptidoglycan binding-like" evidence="1">
    <location>
        <begin position="60"/>
        <end position="113"/>
    </location>
</feature>
<dbReference type="PANTHER" id="PTHR30163:SF8">
    <property type="entry name" value="LYTIC MUREIN TRANSGLYCOSYLASE"/>
    <property type="match status" value="1"/>
</dbReference>
<dbReference type="Gene3D" id="1.10.101.10">
    <property type="entry name" value="PGBD-like superfamily/PGBD"/>
    <property type="match status" value="1"/>
</dbReference>
<dbReference type="InterPro" id="IPR036365">
    <property type="entry name" value="PGBD-like_sf"/>
</dbReference>
<proteinExistence type="predicted"/>
<dbReference type="InterPro" id="IPR043426">
    <property type="entry name" value="MltB-like"/>
</dbReference>
<reference evidence="3 4" key="2">
    <citation type="submission" date="2020-03" db="EMBL/GenBank/DDBJ databases">
        <title>Devosia chinhatensis sp. nov., isolated from a hexachlorocyclohexane (HCH) dump site in India.</title>
        <authorList>
            <person name="Kumar M."/>
            <person name="Lal R."/>
        </authorList>
    </citation>
    <scope>NUCLEOTIDE SEQUENCE [LARGE SCALE GENOMIC DNA]</scope>
    <source>
        <strain evidence="3 4">H239</strain>
    </source>
</reference>
<reference evidence="3 4" key="1">
    <citation type="submission" date="2020-02" db="EMBL/GenBank/DDBJ databases">
        <authorList>
            <person name="Khan S.A."/>
            <person name="Jeon C.O."/>
            <person name="Chun B.H."/>
        </authorList>
    </citation>
    <scope>NUCLEOTIDE SEQUENCE [LARGE SCALE GENOMIC DNA]</scope>
    <source>
        <strain evidence="3 4">H239</strain>
    </source>
</reference>
<evidence type="ECO:0000313" key="4">
    <source>
        <dbReference type="Proteomes" id="UP000474802"/>
    </source>
</evidence>
<dbReference type="InterPro" id="IPR023346">
    <property type="entry name" value="Lysozyme-like_dom_sf"/>
</dbReference>
<comment type="caution">
    <text evidence="3">The sequence shown here is derived from an EMBL/GenBank/DDBJ whole genome shotgun (WGS) entry which is preliminary data.</text>
</comment>
<dbReference type="GO" id="GO:0009253">
    <property type="term" value="P:peptidoglycan catabolic process"/>
    <property type="evidence" value="ECO:0007669"/>
    <property type="project" value="TreeGrafter"/>
</dbReference>
<organism evidence="3 4">
    <name type="scientific">Devosia aurantiaca</name>
    <dbReference type="NCBI Taxonomy" id="2714858"/>
    <lineage>
        <taxon>Bacteria</taxon>
        <taxon>Pseudomonadati</taxon>
        <taxon>Pseudomonadota</taxon>
        <taxon>Alphaproteobacteria</taxon>
        <taxon>Hyphomicrobiales</taxon>
        <taxon>Devosiaceae</taxon>
        <taxon>Devosia</taxon>
    </lineage>
</organism>
<dbReference type="EMBL" id="JAALFG010000001">
    <property type="protein sequence ID" value="NGP16762.1"/>
    <property type="molecule type" value="Genomic_DNA"/>
</dbReference>
<sequence length="117" mass="12348">MPAGKSGPKFLMTANYLVLKGYNFSDSYAMAVAHLTDRLKGGGSFATPWPRSTAFPDLAQRKAIQQALGSLGLYSGAVDGRLGPVTQAAYARFQAARGEVADGFVTRAAYEALAATR</sequence>
<dbReference type="Pfam" id="PF01471">
    <property type="entry name" value="PG_binding_1"/>
    <property type="match status" value="1"/>
</dbReference>
<evidence type="ECO:0000259" key="1">
    <source>
        <dbReference type="Pfam" id="PF01471"/>
    </source>
</evidence>
<dbReference type="Pfam" id="PF13406">
    <property type="entry name" value="SLT_2"/>
    <property type="match status" value="1"/>
</dbReference>